<dbReference type="EC" id="2.7.11.24" evidence="3"/>
<dbReference type="PANTHER" id="PTHR24055">
    <property type="entry name" value="MITOGEN-ACTIVATED PROTEIN KINASE"/>
    <property type="match status" value="1"/>
</dbReference>
<dbReference type="EMBL" id="ADMH02001720">
    <property type="protein sequence ID" value="ETN61306.1"/>
    <property type="molecule type" value="Genomic_DNA"/>
</dbReference>
<keyword evidence="5" id="KW-0597">Phosphoprotein</keyword>
<dbReference type="Gene3D" id="1.10.510.10">
    <property type="entry name" value="Transferase(Phosphotransferase) domain 1"/>
    <property type="match status" value="2"/>
</dbReference>
<dbReference type="PROSITE" id="PS50011">
    <property type="entry name" value="PROTEIN_KINASE_DOM"/>
    <property type="match status" value="1"/>
</dbReference>
<keyword evidence="8" id="KW-0418">Kinase</keyword>
<reference evidence="13" key="4">
    <citation type="submission" date="2015-06" db="UniProtKB">
        <authorList>
            <consortium name="EnsemblMetazoa"/>
        </authorList>
    </citation>
    <scope>IDENTIFICATION</scope>
</reference>
<accession>W5JBD2</accession>
<dbReference type="InterPro" id="IPR003527">
    <property type="entry name" value="MAP_kinase_CS"/>
</dbReference>
<evidence type="ECO:0000256" key="5">
    <source>
        <dbReference type="ARBA" id="ARBA00022553"/>
    </source>
</evidence>
<feature type="domain" description="Protein kinase" evidence="11">
    <location>
        <begin position="20"/>
        <end position="358"/>
    </location>
</feature>
<evidence type="ECO:0000256" key="6">
    <source>
        <dbReference type="ARBA" id="ARBA00022679"/>
    </source>
</evidence>
<organism evidence="12">
    <name type="scientific">Anopheles darlingi</name>
    <name type="common">Mosquito</name>
    <dbReference type="NCBI Taxonomy" id="43151"/>
    <lineage>
        <taxon>Eukaryota</taxon>
        <taxon>Metazoa</taxon>
        <taxon>Ecdysozoa</taxon>
        <taxon>Arthropoda</taxon>
        <taxon>Hexapoda</taxon>
        <taxon>Insecta</taxon>
        <taxon>Pterygota</taxon>
        <taxon>Neoptera</taxon>
        <taxon>Endopterygota</taxon>
        <taxon>Diptera</taxon>
        <taxon>Nematocera</taxon>
        <taxon>Culicoidea</taxon>
        <taxon>Culicidae</taxon>
        <taxon>Anophelinae</taxon>
        <taxon>Anopheles</taxon>
    </lineage>
</organism>
<dbReference type="GO" id="GO:0005524">
    <property type="term" value="F:ATP binding"/>
    <property type="evidence" value="ECO:0007669"/>
    <property type="project" value="UniProtKB-UniRule"/>
</dbReference>
<dbReference type="InterPro" id="IPR011009">
    <property type="entry name" value="Kinase-like_dom_sf"/>
</dbReference>
<evidence type="ECO:0000256" key="4">
    <source>
        <dbReference type="ARBA" id="ARBA00022527"/>
    </source>
</evidence>
<dbReference type="Pfam" id="PF00069">
    <property type="entry name" value="Pkinase"/>
    <property type="match status" value="1"/>
</dbReference>
<dbReference type="VEuPathDB" id="VectorBase:ADAR2_004957"/>
<reference evidence="12" key="3">
    <citation type="journal article" date="2013" name="Nucleic Acids Res.">
        <title>The genome of Anopheles darlingi, the main neotropical malaria vector.</title>
        <authorList>
            <person name="Marinotti O."/>
            <person name="Cerqueira G.C."/>
            <person name="de Almeida L.G."/>
            <person name="Ferro M.I."/>
            <person name="Loreto E.L."/>
            <person name="Zaha A."/>
            <person name="Teixeira S.M."/>
            <person name="Wespiser A.R."/>
            <person name="Almeida E Silva A."/>
            <person name="Schlindwein A.D."/>
            <person name="Pacheco A.C."/>
            <person name="Silva A.L."/>
            <person name="Graveley B.R."/>
            <person name="Walenz B.P."/>
            <person name="Lima Bde A."/>
            <person name="Ribeiro C.A."/>
            <person name="Nunes-Silva C.G."/>
            <person name="de Carvalho C.R."/>
            <person name="Soares C.M."/>
            <person name="de Menezes C.B."/>
            <person name="Matiolli C."/>
            <person name="Caffrey D."/>
            <person name="Araujo D.A."/>
            <person name="de Oliveira D.M."/>
            <person name="Golenbock D."/>
            <person name="Grisard E.C."/>
            <person name="Fantinatti-Garboggini F."/>
            <person name="de Carvalho F.M."/>
            <person name="Barcellos F.G."/>
            <person name="Prosdocimi F."/>
            <person name="May G."/>
            <person name="Azevedo Junior G.M."/>
            <person name="Guimaraes G.M."/>
            <person name="Goldman G.H."/>
            <person name="Padilha I.Q."/>
            <person name="Batista Jda S."/>
            <person name="Ferro J.A."/>
            <person name="Ribeiro J.M."/>
            <person name="Fietto J.L."/>
            <person name="Dabbas K.M."/>
            <person name="Cerdeira L."/>
            <person name="Agnez-Lima L.F."/>
            <person name="Brocchi M."/>
            <person name="de Carvalho M.O."/>
            <person name="Teixeira Mde M."/>
            <person name="Diniz Maia Mde M."/>
            <person name="Goldman M.H."/>
            <person name="Cruz Schneider M.P."/>
            <person name="Felipe M.S."/>
            <person name="Hungria M."/>
            <person name="Nicolas M.F."/>
            <person name="Pereira M."/>
            <person name="Montes M.A."/>
            <person name="Cantao M.E."/>
            <person name="Vincentz M."/>
            <person name="Rafael M.S."/>
            <person name="Silverman N."/>
            <person name="Stoco P.H."/>
            <person name="Souza R.C."/>
            <person name="Vicentini R."/>
            <person name="Gazzinelli R.T."/>
            <person name="Neves Rde O."/>
            <person name="Silva R."/>
            <person name="Astolfi-Filho S."/>
            <person name="Maciel T.E."/>
            <person name="Urmenyi T.P."/>
            <person name="Tadei W.P."/>
            <person name="Camargo E.P."/>
            <person name="de Vasconcelos A.T."/>
        </authorList>
    </citation>
    <scope>NUCLEOTIDE SEQUENCE</scope>
</reference>
<keyword evidence="9 10" id="KW-0067">ATP-binding</keyword>
<comment type="similarity">
    <text evidence="2">Belongs to the protein kinase superfamily. CMGC Ser/Thr protein kinase family. MAP kinase subfamily.</text>
</comment>
<dbReference type="FunCoup" id="W5JBD2">
    <property type="interactions" value="1572"/>
</dbReference>
<evidence type="ECO:0000259" key="11">
    <source>
        <dbReference type="PROSITE" id="PS50011"/>
    </source>
</evidence>
<keyword evidence="14" id="KW-1185">Reference proteome</keyword>
<dbReference type="GO" id="GO:0006970">
    <property type="term" value="P:response to osmotic stress"/>
    <property type="evidence" value="ECO:0007669"/>
    <property type="project" value="UniProtKB-ARBA"/>
</dbReference>
<sequence>MTKFYKTEINKTEWEVPEKYQMLTPVGSGAYGQVCSAMDTGHNVKVAIKKLARPFQSAVHAKRTYRELRMLKHMNHENIIGLLDVFHPGGSTLDSFQQVYLVTHLMGADLNNIIRTQRLSDEHVQFLVYQILRGLKYIHSAGIIHRDLKPSNIAVNEDCELKILDFGLARPTENEMTGYVATRWYRAPEIMLNWMHYNQTVDIWSVGCIMAELLTSRTLFPGTDHIHQLNLIMEILGTPNDEFMAKISSESVTCNANSCTFLVTVFLENISRGIGGSDIDHLTRVMFFCGTPNDELMQKITSEEARHYIRSLPRTEKRNFSDVFRGANPLAIDLLEKMLELDADKRITAEQALAHPYLEKYADPSDEPTSTLYDQSFEDMDLPVERWKELVFGEVVNFVPQQHAHIGGEAQS</sequence>
<reference evidence="12 14" key="1">
    <citation type="journal article" date="2010" name="BMC Genomics">
        <title>Combination of measures distinguishes pre-miRNAs from other stem-loops in the genome of the newly sequenced Anopheles darlingi.</title>
        <authorList>
            <person name="Mendes N.D."/>
            <person name="Freitas A.T."/>
            <person name="Vasconcelos A.T."/>
            <person name="Sagot M.F."/>
        </authorList>
    </citation>
    <scope>NUCLEOTIDE SEQUENCE</scope>
</reference>
<keyword evidence="6" id="KW-0808">Transferase</keyword>
<dbReference type="PROSITE" id="PS01351">
    <property type="entry name" value="MAPK"/>
    <property type="match status" value="1"/>
</dbReference>
<reference evidence="12" key="2">
    <citation type="submission" date="2010-05" db="EMBL/GenBank/DDBJ databases">
        <authorList>
            <person name="Almeida L.G."/>
            <person name="Nicolas M.F."/>
            <person name="Souza R.C."/>
            <person name="Vasconcelos A.T.R."/>
        </authorList>
    </citation>
    <scope>NUCLEOTIDE SEQUENCE</scope>
</reference>
<evidence type="ECO:0000256" key="10">
    <source>
        <dbReference type="PROSITE-ProRule" id="PRU10141"/>
    </source>
</evidence>
<feature type="binding site" evidence="10">
    <location>
        <position position="50"/>
    </location>
    <ligand>
        <name>ATP</name>
        <dbReference type="ChEBI" id="CHEBI:30616"/>
    </ligand>
</feature>
<dbReference type="EnsemblMetazoa" id="ADAC007034-RA">
    <property type="protein sequence ID" value="ADAC007034-PA"/>
    <property type="gene ID" value="ADAC007034"/>
</dbReference>
<dbReference type="OMA" id="NRYTDLN"/>
<dbReference type="Gene3D" id="3.30.200.20">
    <property type="entry name" value="Phosphorylase Kinase, domain 1"/>
    <property type="match status" value="2"/>
</dbReference>
<keyword evidence="7 10" id="KW-0547">Nucleotide-binding</keyword>
<keyword evidence="4" id="KW-0723">Serine/threonine-protein kinase</keyword>
<dbReference type="VEuPathDB" id="VectorBase:ADAC007034"/>
<name>W5JBD2_ANODA</name>
<dbReference type="SMART" id="SM00220">
    <property type="entry name" value="S_TKc"/>
    <property type="match status" value="1"/>
</dbReference>
<dbReference type="eggNOG" id="KOG0660">
    <property type="taxonomic scope" value="Eukaryota"/>
</dbReference>
<dbReference type="AlphaFoldDB" id="W5JBD2"/>
<evidence type="ECO:0000256" key="1">
    <source>
        <dbReference type="ARBA" id="ARBA00001946"/>
    </source>
</evidence>
<evidence type="ECO:0000313" key="13">
    <source>
        <dbReference type="EnsemblMetazoa" id="ADAC007034-PA"/>
    </source>
</evidence>
<evidence type="ECO:0000313" key="12">
    <source>
        <dbReference type="EMBL" id="ETN61306.1"/>
    </source>
</evidence>
<evidence type="ECO:0000256" key="2">
    <source>
        <dbReference type="ARBA" id="ARBA00008832"/>
    </source>
</evidence>
<dbReference type="InterPro" id="IPR050117">
    <property type="entry name" value="MAPK"/>
</dbReference>
<comment type="cofactor">
    <cofactor evidence="1">
        <name>Mg(2+)</name>
        <dbReference type="ChEBI" id="CHEBI:18420"/>
    </cofactor>
</comment>
<dbReference type="GO" id="GO:0004707">
    <property type="term" value="F:MAP kinase activity"/>
    <property type="evidence" value="ECO:0007669"/>
    <property type="project" value="UniProtKB-EC"/>
</dbReference>
<evidence type="ECO:0000256" key="7">
    <source>
        <dbReference type="ARBA" id="ARBA00022741"/>
    </source>
</evidence>
<dbReference type="HOGENOM" id="CLU_000288_181_1_1"/>
<dbReference type="InterPro" id="IPR000719">
    <property type="entry name" value="Prot_kinase_dom"/>
</dbReference>
<dbReference type="FunFam" id="3.30.200.20:FF:000769">
    <property type="entry name" value="Mitogen-activated protein kinase 14"/>
    <property type="match status" value="1"/>
</dbReference>
<proteinExistence type="inferred from homology"/>
<evidence type="ECO:0000313" key="14">
    <source>
        <dbReference type="Proteomes" id="UP000000673"/>
    </source>
</evidence>
<gene>
    <name evidence="12" type="ORF">AND_007034</name>
</gene>
<dbReference type="SUPFAM" id="SSF56112">
    <property type="entry name" value="Protein kinase-like (PK-like)"/>
    <property type="match status" value="1"/>
</dbReference>
<evidence type="ECO:0000256" key="3">
    <source>
        <dbReference type="ARBA" id="ARBA00012411"/>
    </source>
</evidence>
<evidence type="ECO:0000256" key="9">
    <source>
        <dbReference type="ARBA" id="ARBA00022840"/>
    </source>
</evidence>
<dbReference type="Proteomes" id="UP000000673">
    <property type="component" value="Unassembled WGS sequence"/>
</dbReference>
<protein>
    <recommendedName>
        <fullName evidence="3">mitogen-activated protein kinase</fullName>
        <ecNumber evidence="3">2.7.11.24</ecNumber>
    </recommendedName>
</protein>
<dbReference type="InterPro" id="IPR017441">
    <property type="entry name" value="Protein_kinase_ATP_BS"/>
</dbReference>
<dbReference type="PROSITE" id="PS00107">
    <property type="entry name" value="PROTEIN_KINASE_ATP"/>
    <property type="match status" value="1"/>
</dbReference>
<dbReference type="FunFam" id="1.10.510.10:FF:000624">
    <property type="entry name" value="Mitogen-activated protein kinase"/>
    <property type="match status" value="1"/>
</dbReference>
<dbReference type="STRING" id="43151.W5JBD2"/>
<evidence type="ECO:0000256" key="8">
    <source>
        <dbReference type="ARBA" id="ARBA00022777"/>
    </source>
</evidence>
<dbReference type="CDD" id="cd07851">
    <property type="entry name" value="STKc_p38"/>
    <property type="match status" value="1"/>
</dbReference>